<evidence type="ECO:0000313" key="2">
    <source>
        <dbReference type="Proteomes" id="UP000800097"/>
    </source>
</evidence>
<reference evidence="1" key="1">
    <citation type="journal article" date="2020" name="Stud. Mycol.">
        <title>101 Dothideomycetes genomes: a test case for predicting lifestyles and emergence of pathogens.</title>
        <authorList>
            <person name="Haridas S."/>
            <person name="Albert R."/>
            <person name="Binder M."/>
            <person name="Bloem J."/>
            <person name="Labutti K."/>
            <person name="Salamov A."/>
            <person name="Andreopoulos B."/>
            <person name="Baker S."/>
            <person name="Barry K."/>
            <person name="Bills G."/>
            <person name="Bluhm B."/>
            <person name="Cannon C."/>
            <person name="Castanera R."/>
            <person name="Culley D."/>
            <person name="Daum C."/>
            <person name="Ezra D."/>
            <person name="Gonzalez J."/>
            <person name="Henrissat B."/>
            <person name="Kuo A."/>
            <person name="Liang C."/>
            <person name="Lipzen A."/>
            <person name="Lutzoni F."/>
            <person name="Magnuson J."/>
            <person name="Mondo S."/>
            <person name="Nolan M."/>
            <person name="Ohm R."/>
            <person name="Pangilinan J."/>
            <person name="Park H.-J."/>
            <person name="Ramirez L."/>
            <person name="Alfaro M."/>
            <person name="Sun H."/>
            <person name="Tritt A."/>
            <person name="Yoshinaga Y."/>
            <person name="Zwiers L.-H."/>
            <person name="Turgeon B."/>
            <person name="Goodwin S."/>
            <person name="Spatafora J."/>
            <person name="Crous P."/>
            <person name="Grigoriev I."/>
        </authorList>
    </citation>
    <scope>NUCLEOTIDE SEQUENCE</scope>
    <source>
        <strain evidence="1">CBS 379.55</strain>
    </source>
</reference>
<evidence type="ECO:0000313" key="1">
    <source>
        <dbReference type="EMBL" id="KAF2271967.1"/>
    </source>
</evidence>
<accession>A0A6A6J6X0</accession>
<organism evidence="1 2">
    <name type="scientific">Westerdykella ornata</name>
    <dbReference type="NCBI Taxonomy" id="318751"/>
    <lineage>
        <taxon>Eukaryota</taxon>
        <taxon>Fungi</taxon>
        <taxon>Dikarya</taxon>
        <taxon>Ascomycota</taxon>
        <taxon>Pezizomycotina</taxon>
        <taxon>Dothideomycetes</taxon>
        <taxon>Pleosporomycetidae</taxon>
        <taxon>Pleosporales</taxon>
        <taxon>Sporormiaceae</taxon>
        <taxon>Westerdykella</taxon>
    </lineage>
</organism>
<sequence length="78" mass="8607">MAVSLKVVLGKKPSPRGRVPACFCIVWCNLFARNRLSTSQLTSLHFLASADGVRAILFSSLVFKDRAQSFARSEGVHR</sequence>
<name>A0A6A6J6X0_WESOR</name>
<gene>
    <name evidence="1" type="ORF">EI97DRAFT_238012</name>
</gene>
<dbReference type="GeneID" id="54547200"/>
<dbReference type="RefSeq" id="XP_033649506.1">
    <property type="nucleotide sequence ID" value="XM_033794025.1"/>
</dbReference>
<dbReference type="AlphaFoldDB" id="A0A6A6J6X0"/>
<proteinExistence type="predicted"/>
<keyword evidence="2" id="KW-1185">Reference proteome</keyword>
<protein>
    <submittedName>
        <fullName evidence="1">Uncharacterized protein</fullName>
    </submittedName>
</protein>
<dbReference type="Proteomes" id="UP000800097">
    <property type="component" value="Unassembled WGS sequence"/>
</dbReference>
<dbReference type="EMBL" id="ML986529">
    <property type="protein sequence ID" value="KAF2271967.1"/>
    <property type="molecule type" value="Genomic_DNA"/>
</dbReference>